<proteinExistence type="predicted"/>
<gene>
    <name evidence="2" type="ORF">GF359_00935</name>
</gene>
<dbReference type="EMBL" id="WJKJ01000026">
    <property type="protein sequence ID" value="MBD3363758.1"/>
    <property type="molecule type" value="Genomic_DNA"/>
</dbReference>
<dbReference type="GO" id="GO:0070819">
    <property type="term" value="F:menaquinone-dependent protoporphyrinogen oxidase activity"/>
    <property type="evidence" value="ECO:0007669"/>
    <property type="project" value="TreeGrafter"/>
</dbReference>
<evidence type="ECO:0000313" key="3">
    <source>
        <dbReference type="Proteomes" id="UP000630660"/>
    </source>
</evidence>
<evidence type="ECO:0000313" key="2">
    <source>
        <dbReference type="EMBL" id="MBD3363758.1"/>
    </source>
</evidence>
<evidence type="ECO:0000259" key="1">
    <source>
        <dbReference type="PROSITE" id="PS50902"/>
    </source>
</evidence>
<name>A0A9D5K7L2_UNCW3</name>
<dbReference type="InterPro" id="IPR029039">
    <property type="entry name" value="Flavoprotein-like_sf"/>
</dbReference>
<reference evidence="2" key="1">
    <citation type="submission" date="2019-11" db="EMBL/GenBank/DDBJ databases">
        <title>Microbial mats filling the niche in hypersaline microbial mats.</title>
        <authorList>
            <person name="Wong H.L."/>
            <person name="Macleod F.I."/>
            <person name="White R.A. III"/>
            <person name="Burns B.P."/>
        </authorList>
    </citation>
    <scope>NUCLEOTIDE SEQUENCE</scope>
    <source>
        <strain evidence="2">Bin_327</strain>
    </source>
</reference>
<dbReference type="SUPFAM" id="SSF52218">
    <property type="entry name" value="Flavoproteins"/>
    <property type="match status" value="1"/>
</dbReference>
<feature type="domain" description="Flavodoxin-like" evidence="1">
    <location>
        <begin position="4"/>
        <end position="143"/>
    </location>
</feature>
<comment type="caution">
    <text evidence="2">The sequence shown here is derived from an EMBL/GenBank/DDBJ whole genome shotgun (WGS) entry which is preliminary data.</text>
</comment>
<dbReference type="PROSITE" id="PS50902">
    <property type="entry name" value="FLAVODOXIN_LIKE"/>
    <property type="match status" value="1"/>
</dbReference>
<dbReference type="AlphaFoldDB" id="A0A9D5K7L2"/>
<dbReference type="InterPro" id="IPR008254">
    <property type="entry name" value="Flavodoxin/NO_synth"/>
</dbReference>
<dbReference type="PANTHER" id="PTHR38030">
    <property type="entry name" value="PROTOPORPHYRINOGEN IX DEHYDROGENASE [MENAQUINONE]"/>
    <property type="match status" value="1"/>
</dbReference>
<organism evidence="2 3">
    <name type="scientific">candidate division WOR-3 bacterium</name>
    <dbReference type="NCBI Taxonomy" id="2052148"/>
    <lineage>
        <taxon>Bacteria</taxon>
        <taxon>Bacteria division WOR-3</taxon>
    </lineage>
</organism>
<dbReference type="InterPro" id="IPR026816">
    <property type="entry name" value="Flavodoxin_dom"/>
</dbReference>
<dbReference type="InterPro" id="IPR052200">
    <property type="entry name" value="Protoporphyrinogen_IX_DH"/>
</dbReference>
<dbReference type="Proteomes" id="UP000630660">
    <property type="component" value="Unassembled WGS sequence"/>
</dbReference>
<accession>A0A9D5K7L2</accession>
<dbReference type="GO" id="GO:0010181">
    <property type="term" value="F:FMN binding"/>
    <property type="evidence" value="ECO:0007669"/>
    <property type="project" value="InterPro"/>
</dbReference>
<sequence length="148" mass="16555">MVKILVAYATEHGSTREVAQKIGEALETKDLDVDVQDVRGVKDLSSYNAAIVGAPIIAFKFLEPAKEFVEGNKDALSKIPVAYFSLGMLMKRNTPFRRKLFMKWLKVVTEHVEPCDIGLFGGKTDKEDCRDWEKITAWAEGLAEKFGS</sequence>
<protein>
    <recommendedName>
        <fullName evidence="1">Flavodoxin-like domain-containing protein</fullName>
    </recommendedName>
</protein>
<dbReference type="Gene3D" id="3.40.50.360">
    <property type="match status" value="1"/>
</dbReference>
<dbReference type="GO" id="GO:0006783">
    <property type="term" value="P:heme biosynthetic process"/>
    <property type="evidence" value="ECO:0007669"/>
    <property type="project" value="TreeGrafter"/>
</dbReference>
<dbReference type="Pfam" id="PF12724">
    <property type="entry name" value="Flavodoxin_5"/>
    <property type="match status" value="1"/>
</dbReference>
<dbReference type="PANTHER" id="PTHR38030:SF2">
    <property type="entry name" value="PROTOPORPHYRINOGEN IX DEHYDROGENASE [QUINONE]"/>
    <property type="match status" value="1"/>
</dbReference>